<dbReference type="InterPro" id="IPR011990">
    <property type="entry name" value="TPR-like_helical_dom_sf"/>
</dbReference>
<dbReference type="Gene3D" id="3.40.50.2000">
    <property type="entry name" value="Glycogen Phosphorylase B"/>
    <property type="match status" value="1"/>
</dbReference>
<dbReference type="InterPro" id="IPR029489">
    <property type="entry name" value="OGT/SEC/SPY_C"/>
</dbReference>
<feature type="domain" description="O-GlcNAc transferase C-terminal" evidence="9">
    <location>
        <begin position="431"/>
        <end position="617"/>
    </location>
</feature>
<dbReference type="PROSITE" id="PS50005">
    <property type="entry name" value="TPR"/>
    <property type="match status" value="1"/>
</dbReference>
<evidence type="ECO:0000256" key="3">
    <source>
        <dbReference type="ARBA" id="ARBA00011970"/>
    </source>
</evidence>
<dbReference type="InterPro" id="IPR019734">
    <property type="entry name" value="TPR_rpt"/>
</dbReference>
<dbReference type="GO" id="GO:0006493">
    <property type="term" value="P:protein O-linked glycosylation"/>
    <property type="evidence" value="ECO:0007669"/>
    <property type="project" value="InterPro"/>
</dbReference>
<dbReference type="Gene3D" id="3.40.50.11380">
    <property type="match status" value="1"/>
</dbReference>
<evidence type="ECO:0000256" key="4">
    <source>
        <dbReference type="ARBA" id="ARBA00022676"/>
    </source>
</evidence>
<evidence type="ECO:0000256" key="7">
    <source>
        <dbReference type="ARBA" id="ARBA00022803"/>
    </source>
</evidence>
<evidence type="ECO:0000313" key="10">
    <source>
        <dbReference type="EMBL" id="TDP05565.1"/>
    </source>
</evidence>
<evidence type="ECO:0000256" key="8">
    <source>
        <dbReference type="PROSITE-ProRule" id="PRU00339"/>
    </source>
</evidence>
<dbReference type="GO" id="GO:0097363">
    <property type="term" value="F:protein O-acetylglucosaminyltransferase activity"/>
    <property type="evidence" value="ECO:0007669"/>
    <property type="project" value="UniProtKB-EC"/>
</dbReference>
<evidence type="ECO:0000256" key="6">
    <source>
        <dbReference type="ARBA" id="ARBA00022737"/>
    </source>
</evidence>
<feature type="domain" description="O-GlcNAc transferase C-terminal" evidence="9">
    <location>
        <begin position="267"/>
        <end position="422"/>
    </location>
</feature>
<dbReference type="Gene3D" id="1.25.40.10">
    <property type="entry name" value="Tetratricopeptide repeat domain"/>
    <property type="match status" value="2"/>
</dbReference>
<protein>
    <recommendedName>
        <fullName evidence="3">protein O-GlcNAc transferase</fullName>
        <ecNumber evidence="3">2.4.1.255</ecNumber>
    </recommendedName>
</protein>
<gene>
    <name evidence="10" type="ORF">DFR39_11170</name>
</gene>
<evidence type="ECO:0000313" key="11">
    <source>
        <dbReference type="Proteomes" id="UP000295357"/>
    </source>
</evidence>
<dbReference type="SMART" id="SM00028">
    <property type="entry name" value="TPR"/>
    <property type="match status" value="3"/>
</dbReference>
<evidence type="ECO:0000256" key="5">
    <source>
        <dbReference type="ARBA" id="ARBA00022679"/>
    </source>
</evidence>
<comment type="similarity">
    <text evidence="2">Belongs to the glycosyltransferase 41 family. O-GlcNAc transferase subfamily.</text>
</comment>
<keyword evidence="4" id="KW-0328">Glycosyltransferase</keyword>
<dbReference type="SUPFAM" id="SSF48452">
    <property type="entry name" value="TPR-like"/>
    <property type="match status" value="1"/>
</dbReference>
<sequence length="641" mass="71090">MATKPHPALAQPQLLQKVQTLLNERRWTQAADLLQQALGQRPRDAGLWLTLARTLRQAGDFSACLRAAQQAQDLAAGVSEELRLQAAHLAAQAATVLDDFRSVLRHAEQVPEGARSLDLLKQLGAAHNRLGDPQAAVAPLMQALTLKIDDRDAYMELGFAFHSLKMHEEAAECFRTLSVLYPEHLGAQAYLIQLEQHAARWEGWEQRLQTMLDTQHRAWERGESAFSVPFTLVGQPHHPQQMLEATQLTARHVCRAIKPLPPAPAHKPGARLHIAYLSNDFQAHATATLLTEVLEHHDRSRFEISLLSHSPADGSALRERLIKACDRFEEIGHLDLPGTAHRVRELGVDILIDLKGHTAGSRLAALAYRAAPLQVSWLGFPGTTGMPEVDYLIGDPIVTPLEHAPFYSECIAQMPHCYQPNDRQRERPLPPSRSELGLPEQALVLLSANQIYKLNAPLFDAWSQILKALPEAVIWQLSGAEQAQERLHAEMAARGVAPERLIFMPKLPLGPHLRRLAAADLALDSWPCNGHTTSSDALWAAVPVLTLQGEPFAGRVCASLLHSVGMPELICTDTQSYIHRVCELGRDPAQRAALRERLVKARDESALFDAPRFARDLEQLLLRMWQRHADGLPPAALPAQH</sequence>
<reference evidence="10 11" key="1">
    <citation type="submission" date="2019-03" db="EMBL/GenBank/DDBJ databases">
        <title>Genomic Encyclopedia of Type Strains, Phase IV (KMG-IV): sequencing the most valuable type-strain genomes for metagenomic binning, comparative biology and taxonomic classification.</title>
        <authorList>
            <person name="Goeker M."/>
        </authorList>
    </citation>
    <scope>NUCLEOTIDE SEQUENCE [LARGE SCALE GENOMIC DNA]</scope>
    <source>
        <strain evidence="10 11">DSM 25082</strain>
    </source>
</reference>
<keyword evidence="11" id="KW-1185">Reference proteome</keyword>
<keyword evidence="5 10" id="KW-0808">Transferase</keyword>
<keyword evidence="6" id="KW-0677">Repeat</keyword>
<name>A0A4R6MT85_9BURK</name>
<dbReference type="AlphaFoldDB" id="A0A4R6MT85"/>
<comment type="caution">
    <text evidence="10">The sequence shown here is derived from an EMBL/GenBank/DDBJ whole genome shotgun (WGS) entry which is preliminary data.</text>
</comment>
<accession>A0A4R6MT85</accession>
<proteinExistence type="inferred from homology"/>
<dbReference type="EMBL" id="SNXE01000011">
    <property type="protein sequence ID" value="TDP05565.1"/>
    <property type="molecule type" value="Genomic_DNA"/>
</dbReference>
<evidence type="ECO:0000256" key="2">
    <source>
        <dbReference type="ARBA" id="ARBA00005386"/>
    </source>
</evidence>
<keyword evidence="7 8" id="KW-0802">TPR repeat</keyword>
<dbReference type="OrthoDB" id="101857at2"/>
<comment type="pathway">
    <text evidence="1">Protein modification; protein glycosylation.</text>
</comment>
<evidence type="ECO:0000256" key="1">
    <source>
        <dbReference type="ARBA" id="ARBA00004922"/>
    </source>
</evidence>
<dbReference type="RefSeq" id="WP_133605309.1">
    <property type="nucleotide sequence ID" value="NZ_JAUFPJ010000013.1"/>
</dbReference>
<dbReference type="Proteomes" id="UP000295357">
    <property type="component" value="Unassembled WGS sequence"/>
</dbReference>
<dbReference type="Pfam" id="PF13844">
    <property type="entry name" value="Glyco_transf_41"/>
    <property type="match status" value="2"/>
</dbReference>
<dbReference type="PANTHER" id="PTHR44366:SF1">
    <property type="entry name" value="UDP-N-ACETYLGLUCOSAMINE--PEPTIDE N-ACETYLGLUCOSAMINYLTRANSFERASE 110 KDA SUBUNIT"/>
    <property type="match status" value="1"/>
</dbReference>
<feature type="repeat" description="TPR" evidence="8">
    <location>
        <begin position="151"/>
        <end position="184"/>
    </location>
</feature>
<organism evidence="10 11">
    <name type="scientific">Roseateles asaccharophilus</name>
    <dbReference type="NCBI Taxonomy" id="582607"/>
    <lineage>
        <taxon>Bacteria</taxon>
        <taxon>Pseudomonadati</taxon>
        <taxon>Pseudomonadota</taxon>
        <taxon>Betaproteobacteria</taxon>
        <taxon>Burkholderiales</taxon>
        <taxon>Sphaerotilaceae</taxon>
        <taxon>Roseateles</taxon>
    </lineage>
</organism>
<dbReference type="InterPro" id="IPR037919">
    <property type="entry name" value="OGT"/>
</dbReference>
<dbReference type="PANTHER" id="PTHR44366">
    <property type="entry name" value="UDP-N-ACETYLGLUCOSAMINE--PEPTIDE N-ACETYLGLUCOSAMINYLTRANSFERASE 110 KDA SUBUNIT"/>
    <property type="match status" value="1"/>
</dbReference>
<evidence type="ECO:0000259" key="9">
    <source>
        <dbReference type="Pfam" id="PF13844"/>
    </source>
</evidence>
<dbReference type="EC" id="2.4.1.255" evidence="3"/>